<protein>
    <recommendedName>
        <fullName evidence="8">Putative beta-barrel assembly-enhancing protease</fullName>
        <ecNumber evidence="8">3.4.-.-</ecNumber>
    </recommendedName>
</protein>
<keyword evidence="6 8" id="KW-0862">Zinc</keyword>
<evidence type="ECO:0000256" key="5">
    <source>
        <dbReference type="ARBA" id="ARBA00022801"/>
    </source>
</evidence>
<evidence type="ECO:0000256" key="3">
    <source>
        <dbReference type="ARBA" id="ARBA00022729"/>
    </source>
</evidence>
<dbReference type="GO" id="GO:0042597">
    <property type="term" value="C:periplasmic space"/>
    <property type="evidence" value="ECO:0007669"/>
    <property type="project" value="UniProtKB-SubCell"/>
</dbReference>
<feature type="binding site" evidence="8">
    <location>
        <position position="147"/>
    </location>
    <ligand>
        <name>Zn(2+)</name>
        <dbReference type="ChEBI" id="CHEBI:29105"/>
        <note>catalytic</note>
    </ligand>
</feature>
<evidence type="ECO:0000313" key="10">
    <source>
        <dbReference type="EMBL" id="AUB81079.1"/>
    </source>
</evidence>
<dbReference type="Gene3D" id="1.25.40.10">
    <property type="entry name" value="Tetratricopeptide repeat domain"/>
    <property type="match status" value="1"/>
</dbReference>
<dbReference type="Gene3D" id="3.30.2010.10">
    <property type="entry name" value="Metalloproteases ('zincins'), catalytic domain"/>
    <property type="match status" value="1"/>
</dbReference>
<dbReference type="GO" id="GO:0008270">
    <property type="term" value="F:zinc ion binding"/>
    <property type="evidence" value="ECO:0007669"/>
    <property type="project" value="UniProtKB-UniRule"/>
</dbReference>
<keyword evidence="5 8" id="KW-0378">Hydrolase</keyword>
<evidence type="ECO:0000256" key="7">
    <source>
        <dbReference type="ARBA" id="ARBA00023049"/>
    </source>
</evidence>
<comment type="similarity">
    <text evidence="8">Belongs to the peptidase M48 family. BepA subfamily.</text>
</comment>
<dbReference type="InterPro" id="IPR051156">
    <property type="entry name" value="Mito/Outer_Membr_Metalloprot"/>
</dbReference>
<evidence type="ECO:0000259" key="9">
    <source>
        <dbReference type="Pfam" id="PF01435"/>
    </source>
</evidence>
<dbReference type="InterPro" id="IPR001915">
    <property type="entry name" value="Peptidase_M48"/>
</dbReference>
<dbReference type="GO" id="GO:0016020">
    <property type="term" value="C:membrane"/>
    <property type="evidence" value="ECO:0007669"/>
    <property type="project" value="InterPro"/>
</dbReference>
<keyword evidence="2 8" id="KW-0479">Metal-binding</keyword>
<proteinExistence type="inferred from homology"/>
<dbReference type="KEGG" id="tsy:THSYN_09015"/>
<keyword evidence="3 8" id="KW-0732">Signal</keyword>
<evidence type="ECO:0000256" key="1">
    <source>
        <dbReference type="ARBA" id="ARBA00022670"/>
    </source>
</evidence>
<dbReference type="RefSeq" id="WP_100918855.1">
    <property type="nucleotide sequence ID" value="NZ_CP020370.1"/>
</dbReference>
<dbReference type="AlphaFoldDB" id="A0A2K8U6P1"/>
<name>A0A2K8U6P1_9GAMM</name>
<evidence type="ECO:0000256" key="4">
    <source>
        <dbReference type="ARBA" id="ARBA00022764"/>
    </source>
</evidence>
<feature type="chain" id="PRO_5015015969" description="Putative beta-barrel assembly-enhancing protease" evidence="8">
    <location>
        <begin position="28"/>
        <end position="522"/>
    </location>
</feature>
<evidence type="ECO:0000256" key="2">
    <source>
        <dbReference type="ARBA" id="ARBA00022723"/>
    </source>
</evidence>
<comment type="subcellular location">
    <subcellularLocation>
        <location evidence="8">Periplasm</location>
    </subcellularLocation>
</comment>
<dbReference type="PANTHER" id="PTHR22726:SF1">
    <property type="entry name" value="METALLOENDOPEPTIDASE OMA1, MITOCHONDRIAL"/>
    <property type="match status" value="1"/>
</dbReference>
<dbReference type="InterPro" id="IPR030873">
    <property type="entry name" value="Protease_BepA"/>
</dbReference>
<dbReference type="PANTHER" id="PTHR22726">
    <property type="entry name" value="METALLOENDOPEPTIDASE OMA1"/>
    <property type="match status" value="1"/>
</dbReference>
<dbReference type="GO" id="GO:0004222">
    <property type="term" value="F:metalloendopeptidase activity"/>
    <property type="evidence" value="ECO:0007669"/>
    <property type="project" value="InterPro"/>
</dbReference>
<dbReference type="Pfam" id="PF01435">
    <property type="entry name" value="Peptidase_M48"/>
    <property type="match status" value="1"/>
</dbReference>
<feature type="binding site" evidence="8">
    <location>
        <position position="210"/>
    </location>
    <ligand>
        <name>Zn(2+)</name>
        <dbReference type="ChEBI" id="CHEBI:29105"/>
        <note>catalytic</note>
    </ligand>
</feature>
<keyword evidence="4 8" id="KW-0574">Periplasm</keyword>
<dbReference type="SUPFAM" id="SSF48452">
    <property type="entry name" value="TPR-like"/>
    <property type="match status" value="1"/>
</dbReference>
<keyword evidence="1 8" id="KW-0645">Protease</keyword>
<evidence type="ECO:0000313" key="11">
    <source>
        <dbReference type="Proteomes" id="UP000232638"/>
    </source>
</evidence>
<feature type="binding site" evidence="8">
    <location>
        <position position="143"/>
    </location>
    <ligand>
        <name>Zn(2+)</name>
        <dbReference type="ChEBI" id="CHEBI:29105"/>
        <note>catalytic</note>
    </ligand>
</feature>
<comment type="function">
    <text evidence="8">Functions as both a chaperone and a metalloprotease. Maintains the integrity of the outer membrane by promoting either the assembly or the elimination of outer membrane proteins, depending on their folding state.</text>
</comment>
<feature type="domain" description="Peptidase M48" evidence="9">
    <location>
        <begin position="80"/>
        <end position="267"/>
    </location>
</feature>
<dbReference type="Pfam" id="PF14559">
    <property type="entry name" value="TPR_19"/>
    <property type="match status" value="1"/>
</dbReference>
<dbReference type="Proteomes" id="UP000232638">
    <property type="component" value="Chromosome"/>
</dbReference>
<dbReference type="HAMAP" id="MF_00997">
    <property type="entry name" value="Protease_BepA"/>
    <property type="match status" value="1"/>
</dbReference>
<dbReference type="EMBL" id="CP020370">
    <property type="protein sequence ID" value="AUB81079.1"/>
    <property type="molecule type" value="Genomic_DNA"/>
</dbReference>
<dbReference type="GO" id="GO:0051603">
    <property type="term" value="P:proteolysis involved in protein catabolic process"/>
    <property type="evidence" value="ECO:0007669"/>
    <property type="project" value="TreeGrafter"/>
</dbReference>
<dbReference type="OrthoDB" id="9810445at2"/>
<feature type="signal peptide" evidence="8">
    <location>
        <begin position="1"/>
        <end position="27"/>
    </location>
</feature>
<dbReference type="EC" id="3.4.-.-" evidence="8"/>
<keyword evidence="7 8" id="KW-0482">Metalloprotease</keyword>
<feature type="active site" evidence="8">
    <location>
        <position position="144"/>
    </location>
</feature>
<keyword evidence="11" id="KW-1185">Reference proteome</keyword>
<organism evidence="10 11">
    <name type="scientific">Candidatus Thiodictyon syntrophicum</name>
    <dbReference type="NCBI Taxonomy" id="1166950"/>
    <lineage>
        <taxon>Bacteria</taxon>
        <taxon>Pseudomonadati</taxon>
        <taxon>Pseudomonadota</taxon>
        <taxon>Gammaproteobacteria</taxon>
        <taxon>Chromatiales</taxon>
        <taxon>Chromatiaceae</taxon>
        <taxon>Thiodictyon</taxon>
    </lineage>
</organism>
<evidence type="ECO:0000256" key="8">
    <source>
        <dbReference type="HAMAP-Rule" id="MF_00997"/>
    </source>
</evidence>
<feature type="active site" description="Proton donor" evidence="8">
    <location>
        <position position="214"/>
    </location>
</feature>
<accession>A0A2K8U6P1</accession>
<gene>
    <name evidence="10" type="ORF">THSYN_09015</name>
</gene>
<evidence type="ECO:0000256" key="6">
    <source>
        <dbReference type="ARBA" id="ARBA00022833"/>
    </source>
</evidence>
<reference evidence="10 11" key="1">
    <citation type="submission" date="2017-03" db="EMBL/GenBank/DDBJ databases">
        <title>Complete genome sequence of Candidatus 'Thiodictyon syntrophicum' sp. nov. strain Cad16T, a photolithoautotroph purple sulfur bacterium isolated from an alpine meromictic lake.</title>
        <authorList>
            <person name="Luedin S.M."/>
            <person name="Pothier J.F."/>
            <person name="Danza F."/>
            <person name="Storelli N."/>
            <person name="Wittwer M."/>
            <person name="Tonolla M."/>
        </authorList>
    </citation>
    <scope>NUCLEOTIDE SEQUENCE [LARGE SCALE GENOMIC DNA]</scope>
    <source>
        <strain evidence="10 11">Cad16T</strain>
    </source>
</reference>
<dbReference type="InterPro" id="IPR011990">
    <property type="entry name" value="TPR-like_helical_dom_sf"/>
</dbReference>
<sequence precursor="true">MNYNTKTTAWRRAALHLSLAGALTLGAAPWAPVGAGQFNLPDMGDSSDALISSGAEIRLGRAFMRHVRATLPVSDDPLITAYLESLGNELVAADKSAKGSFDFFLIDQPVVNAFAGPGGHVGIYAGLILAAQSEDELAAVIAHEIAHITQHHLMRGYEDQSKFNIPTMALMIAAAILATQAGSGDAGMAALAGIQAAAIQRQINVIREDEKEADRIGIATLANARRDPYAMAAFFERLSKTSRLYENNAPEFLRTHPVNSNRIGDALGRAAEYGVRQRPDSLRFLLARARLREASYDRPEKSLAAFKASLREGRFSNESAERYGYTLALLRSGQLDEAKAEASRLLAGQPSLAEFIVLDARIDLKQGRTDAALAHLREAVGLYPGNWPLRVAYAEALTSAGQPRKAMEQLKAVAAVRPGNAMVLDLLGQVAIKSGDKGASLRYRAEKLYAEGDLEPAIKQLEFALRQRDLDYYEAAQIQVLLESWKEEERAQKKRGRDPFGLNAAGAADGPKTLIDIRRGAK</sequence>
<comment type="cofactor">
    <cofactor evidence="8">
        <name>Zn(2+)</name>
        <dbReference type="ChEBI" id="CHEBI:29105"/>
    </cofactor>
    <text evidence="8">Binds 1 zinc ion per subunit.</text>
</comment>